<dbReference type="Proteomes" id="UP001151002">
    <property type="component" value="Unassembled WGS sequence"/>
</dbReference>
<evidence type="ECO:0000313" key="3">
    <source>
        <dbReference type="Proteomes" id="UP001151002"/>
    </source>
</evidence>
<feature type="region of interest" description="Disordered" evidence="1">
    <location>
        <begin position="1"/>
        <end position="21"/>
    </location>
</feature>
<sequence length="51" mass="5744">MMGPHQAAALVARDLGDSGPETERRFDFAITHDRDLFAEAARPLLQWHLVL</sequence>
<name>A0ABT4BB80_9ACTN</name>
<evidence type="ECO:0000256" key="1">
    <source>
        <dbReference type="SAM" id="MobiDB-lite"/>
    </source>
</evidence>
<evidence type="ECO:0000313" key="2">
    <source>
        <dbReference type="EMBL" id="MCY1143784.1"/>
    </source>
</evidence>
<proteinExistence type="predicted"/>
<comment type="caution">
    <text evidence="2">The sequence shown here is derived from an EMBL/GenBank/DDBJ whole genome shotgun (WGS) entry which is preliminary data.</text>
</comment>
<accession>A0ABT4BB80</accession>
<protein>
    <submittedName>
        <fullName evidence="2">Uncharacterized protein</fullName>
    </submittedName>
</protein>
<keyword evidence="3" id="KW-1185">Reference proteome</keyword>
<dbReference type="EMBL" id="JAPNTZ010000016">
    <property type="protein sequence ID" value="MCY1143784.1"/>
    <property type="molecule type" value="Genomic_DNA"/>
</dbReference>
<gene>
    <name evidence="2" type="ORF">OWR29_37780</name>
</gene>
<organism evidence="2 3">
    <name type="scientific">Paractinoplanes pyxinae</name>
    <dbReference type="NCBI Taxonomy" id="2997416"/>
    <lineage>
        <taxon>Bacteria</taxon>
        <taxon>Bacillati</taxon>
        <taxon>Actinomycetota</taxon>
        <taxon>Actinomycetes</taxon>
        <taxon>Micromonosporales</taxon>
        <taxon>Micromonosporaceae</taxon>
        <taxon>Paractinoplanes</taxon>
    </lineage>
</organism>
<reference evidence="2" key="1">
    <citation type="submission" date="2022-11" db="EMBL/GenBank/DDBJ databases">
        <authorList>
            <person name="Somphong A."/>
            <person name="Phongsopitanun W."/>
        </authorList>
    </citation>
    <scope>NUCLEOTIDE SEQUENCE</scope>
    <source>
        <strain evidence="2">Pm04-4</strain>
    </source>
</reference>
<dbReference type="RefSeq" id="WP_267568308.1">
    <property type="nucleotide sequence ID" value="NZ_JAPNTZ010000016.1"/>
</dbReference>